<feature type="domain" description="Thaumarchaeal output" evidence="2">
    <location>
        <begin position="22"/>
        <end position="185"/>
    </location>
</feature>
<dbReference type="Proteomes" id="UP000281431">
    <property type="component" value="Unassembled WGS sequence"/>
</dbReference>
<dbReference type="Pfam" id="PF18551">
    <property type="entry name" value="TackOD1"/>
    <property type="match status" value="1"/>
</dbReference>
<sequence>MSELRDGTNDAFDPEIDEAGDVTYPSVERHLDERDGPAIDFLRAMADRGLLSAEFEYKVYVCPNCSAEGMQYTTGCPHCASVHATRETAVVHPVCGEPLGVDPRSDGETAEDDQDEDREDRQESLYCQNCDEEVAPDERKRDRRYRCHACDARFDSPAHRLWCRDCLHTSPPADVREQPLYRYRLSTAGDQWVAEQVDGRRSLAETLEARGYETDVDTTVTTSSDDELPVHVYADDDLLDDRIVVGVHSSPTPADVEHLLEAARETDARPVILSTDGSMDDSAAELVDAENVTVVSSVDGTLSRVRGISEHSREDNRVLEWLASIVSSSASKR</sequence>
<gene>
    <name evidence="3" type="ORF">EA472_09410</name>
</gene>
<evidence type="ECO:0000256" key="1">
    <source>
        <dbReference type="SAM" id="MobiDB-lite"/>
    </source>
</evidence>
<name>A0A3N6PIS2_NATCH</name>
<comment type="caution">
    <text evidence="3">The sequence shown here is derived from an EMBL/GenBank/DDBJ whole genome shotgun (WGS) entry which is preliminary data.</text>
</comment>
<feature type="region of interest" description="Disordered" evidence="1">
    <location>
        <begin position="1"/>
        <end position="30"/>
    </location>
</feature>
<evidence type="ECO:0000313" key="4">
    <source>
        <dbReference type="Proteomes" id="UP000281431"/>
    </source>
</evidence>
<proteinExistence type="predicted"/>
<keyword evidence="4" id="KW-1185">Reference proteome</keyword>
<dbReference type="AlphaFoldDB" id="A0A3N6PIS2"/>
<feature type="compositionally biased region" description="Acidic residues" evidence="1">
    <location>
        <begin position="108"/>
        <end position="118"/>
    </location>
</feature>
<reference evidence="3 4" key="1">
    <citation type="submission" date="2018-10" db="EMBL/GenBank/DDBJ databases">
        <title>Natrarchaeobius chitinivorans gen. nov., sp. nov., and Natrarchaeobius haloalkaliphilus sp. nov., alkaliphilic, chitin-utilizing haloarchaea from hypersaline alkaline lakes.</title>
        <authorList>
            <person name="Sorokin D.Y."/>
            <person name="Elcheninov A.G."/>
            <person name="Kostrikina N.A."/>
            <person name="Bale N.J."/>
            <person name="Sinninghe Damste J.S."/>
            <person name="Khijniak T.V."/>
            <person name="Kublanov I.V."/>
            <person name="Toshchakov S.V."/>
        </authorList>
    </citation>
    <scope>NUCLEOTIDE SEQUENCE [LARGE SCALE GENOMIC DNA]</scope>
    <source>
        <strain evidence="3 4">AArcht7</strain>
    </source>
</reference>
<organism evidence="3 4">
    <name type="scientific">Natrarchaeobius chitinivorans</name>
    <dbReference type="NCBI Taxonomy" id="1679083"/>
    <lineage>
        <taxon>Archaea</taxon>
        <taxon>Methanobacteriati</taxon>
        <taxon>Methanobacteriota</taxon>
        <taxon>Stenosarchaea group</taxon>
        <taxon>Halobacteria</taxon>
        <taxon>Halobacteriales</taxon>
        <taxon>Natrialbaceae</taxon>
        <taxon>Natrarchaeobius</taxon>
    </lineage>
</organism>
<evidence type="ECO:0000313" key="3">
    <source>
        <dbReference type="EMBL" id="RQH00840.1"/>
    </source>
</evidence>
<dbReference type="EMBL" id="REFZ01000005">
    <property type="protein sequence ID" value="RQH00840.1"/>
    <property type="molecule type" value="Genomic_DNA"/>
</dbReference>
<evidence type="ECO:0000259" key="2">
    <source>
        <dbReference type="Pfam" id="PF18551"/>
    </source>
</evidence>
<protein>
    <recommendedName>
        <fullName evidence="2">Thaumarchaeal output domain-containing protein</fullName>
    </recommendedName>
</protein>
<feature type="region of interest" description="Disordered" evidence="1">
    <location>
        <begin position="95"/>
        <end position="123"/>
    </location>
</feature>
<accession>A0A3N6PIS2</accession>
<dbReference type="InterPro" id="IPR040572">
    <property type="entry name" value="TackOD1"/>
</dbReference>